<dbReference type="RefSeq" id="XP_046059810.1">
    <property type="nucleotide sequence ID" value="XM_046206554.1"/>
</dbReference>
<proteinExistence type="predicted"/>
<dbReference type="GeneID" id="70237341"/>
<accession>A0A9P8P236</accession>
<evidence type="ECO:0000313" key="1">
    <source>
        <dbReference type="EMBL" id="KAH3663387.1"/>
    </source>
</evidence>
<keyword evidence="2" id="KW-1185">Reference proteome</keyword>
<sequence length="80" mass="8568">MSIILVWKTSSTASTETPVPDWGIANTSTTWIVKSSMKSPSMRPITSIGTPARPCFSILSNANDEIYTVSALSMAGWSPC</sequence>
<evidence type="ECO:0000313" key="2">
    <source>
        <dbReference type="Proteomes" id="UP000769157"/>
    </source>
</evidence>
<dbReference type="AlphaFoldDB" id="A0A9P8P236"/>
<reference evidence="1" key="2">
    <citation type="submission" date="2021-01" db="EMBL/GenBank/DDBJ databases">
        <authorList>
            <person name="Schikora-Tamarit M.A."/>
        </authorList>
    </citation>
    <scope>NUCLEOTIDE SEQUENCE</scope>
    <source>
        <strain evidence="1">CBS6075</strain>
    </source>
</reference>
<reference evidence="1" key="1">
    <citation type="journal article" date="2021" name="Open Biol.">
        <title>Shared evolutionary footprints suggest mitochondrial oxidative damage underlies multiple complex I losses in fungi.</title>
        <authorList>
            <person name="Schikora-Tamarit M.A."/>
            <person name="Marcet-Houben M."/>
            <person name="Nosek J."/>
            <person name="Gabaldon T."/>
        </authorList>
    </citation>
    <scope>NUCLEOTIDE SEQUENCE</scope>
    <source>
        <strain evidence="1">CBS6075</strain>
    </source>
</reference>
<protein>
    <submittedName>
        <fullName evidence="1">Uncharacterized protein</fullName>
    </submittedName>
</protein>
<dbReference type="Proteomes" id="UP000769157">
    <property type="component" value="Unassembled WGS sequence"/>
</dbReference>
<name>A0A9P8P236_9ASCO</name>
<dbReference type="OrthoDB" id="10616362at2759"/>
<comment type="caution">
    <text evidence="1">The sequence shown here is derived from an EMBL/GenBank/DDBJ whole genome shotgun (WGS) entry which is preliminary data.</text>
</comment>
<gene>
    <name evidence="1" type="ORF">OGAPHI_005377</name>
</gene>
<organism evidence="1 2">
    <name type="scientific">Ogataea philodendri</name>
    <dbReference type="NCBI Taxonomy" id="1378263"/>
    <lineage>
        <taxon>Eukaryota</taxon>
        <taxon>Fungi</taxon>
        <taxon>Dikarya</taxon>
        <taxon>Ascomycota</taxon>
        <taxon>Saccharomycotina</taxon>
        <taxon>Pichiomycetes</taxon>
        <taxon>Pichiales</taxon>
        <taxon>Pichiaceae</taxon>
        <taxon>Ogataea</taxon>
    </lineage>
</organism>
<dbReference type="EMBL" id="JAEUBE010000375">
    <property type="protein sequence ID" value="KAH3663387.1"/>
    <property type="molecule type" value="Genomic_DNA"/>
</dbReference>